<dbReference type="HOGENOM" id="CLU_2059675_0_0_0"/>
<sequence length="119" mass="12565">MSVPCVCTGNPAVNAPAVTVEVLTGLHRGQSVTIDKPRFKIGASADSDLRLASHFGPGLYVTISVDADGAEIHDCSLLPATRVNTARAGRRQRLQSGDMIEVASTLLRVTWSPAPQQLS</sequence>
<evidence type="ECO:0000313" key="3">
    <source>
        <dbReference type="Proteomes" id="UP000006860"/>
    </source>
</evidence>
<dbReference type="InterPro" id="IPR032030">
    <property type="entry name" value="YscD_cytoplasmic_dom"/>
</dbReference>
<accession>F0ST62</accession>
<keyword evidence="3" id="KW-1185">Reference proteome</keyword>
<dbReference type="STRING" id="756272.Plabr_1662"/>
<reference evidence="3" key="1">
    <citation type="submission" date="2011-02" db="EMBL/GenBank/DDBJ databases">
        <title>The complete genome of Planctomyces brasiliensis DSM 5305.</title>
        <authorList>
            <person name="Lucas S."/>
            <person name="Copeland A."/>
            <person name="Lapidus A."/>
            <person name="Bruce D."/>
            <person name="Goodwin L."/>
            <person name="Pitluck S."/>
            <person name="Kyrpides N."/>
            <person name="Mavromatis K."/>
            <person name="Pagani I."/>
            <person name="Ivanova N."/>
            <person name="Ovchinnikova G."/>
            <person name="Lu M."/>
            <person name="Detter J.C."/>
            <person name="Han C."/>
            <person name="Land M."/>
            <person name="Hauser L."/>
            <person name="Markowitz V."/>
            <person name="Cheng J.-F."/>
            <person name="Hugenholtz P."/>
            <person name="Woyke T."/>
            <person name="Wu D."/>
            <person name="Tindall B."/>
            <person name="Pomrenke H.G."/>
            <person name="Brambilla E."/>
            <person name="Klenk H.-P."/>
            <person name="Eisen J.A."/>
        </authorList>
    </citation>
    <scope>NUCLEOTIDE SEQUENCE [LARGE SCALE GENOMIC DNA]</scope>
    <source>
        <strain evidence="3">ATCC 49424 / DSM 5305 / JCM 21570 / NBRC 103401 / IFAM 1448</strain>
    </source>
</reference>
<dbReference type="Pfam" id="PF16697">
    <property type="entry name" value="Yop-YscD_cpl"/>
    <property type="match status" value="1"/>
</dbReference>
<evidence type="ECO:0000313" key="2">
    <source>
        <dbReference type="EMBL" id="ADY59273.1"/>
    </source>
</evidence>
<dbReference type="InterPro" id="IPR008984">
    <property type="entry name" value="SMAD_FHA_dom_sf"/>
</dbReference>
<gene>
    <name evidence="2" type="ordered locus">Plabr_1662</name>
</gene>
<feature type="domain" description="YscD cytoplasmic" evidence="1">
    <location>
        <begin position="21"/>
        <end position="109"/>
    </location>
</feature>
<dbReference type="SUPFAM" id="SSF49879">
    <property type="entry name" value="SMAD/FHA domain"/>
    <property type="match status" value="1"/>
</dbReference>
<dbReference type="Proteomes" id="UP000006860">
    <property type="component" value="Chromosome"/>
</dbReference>
<dbReference type="RefSeq" id="WP_013628000.1">
    <property type="nucleotide sequence ID" value="NC_015174.1"/>
</dbReference>
<dbReference type="AlphaFoldDB" id="F0ST62"/>
<dbReference type="KEGG" id="pbs:Plabr_1662"/>
<name>F0ST62_RUBBR</name>
<evidence type="ECO:0000259" key="1">
    <source>
        <dbReference type="Pfam" id="PF16697"/>
    </source>
</evidence>
<dbReference type="EMBL" id="CP002546">
    <property type="protein sequence ID" value="ADY59273.1"/>
    <property type="molecule type" value="Genomic_DNA"/>
</dbReference>
<protein>
    <recommendedName>
        <fullName evidence="1">YscD cytoplasmic domain-containing protein</fullName>
    </recommendedName>
</protein>
<proteinExistence type="predicted"/>
<dbReference type="Gene3D" id="2.60.200.20">
    <property type="match status" value="1"/>
</dbReference>
<dbReference type="CDD" id="cd00060">
    <property type="entry name" value="FHA"/>
    <property type="match status" value="1"/>
</dbReference>
<organism evidence="2 3">
    <name type="scientific">Rubinisphaera brasiliensis (strain ATCC 49424 / DSM 5305 / JCM 21570 / IAM 15109 / NBRC 103401 / IFAM 1448)</name>
    <name type="common">Planctomyces brasiliensis</name>
    <dbReference type="NCBI Taxonomy" id="756272"/>
    <lineage>
        <taxon>Bacteria</taxon>
        <taxon>Pseudomonadati</taxon>
        <taxon>Planctomycetota</taxon>
        <taxon>Planctomycetia</taxon>
        <taxon>Planctomycetales</taxon>
        <taxon>Planctomycetaceae</taxon>
        <taxon>Rubinisphaera</taxon>
    </lineage>
</organism>